<evidence type="ECO:0000256" key="1">
    <source>
        <dbReference type="ARBA" id="ARBA00008270"/>
    </source>
</evidence>
<dbReference type="GO" id="GO:0005737">
    <property type="term" value="C:cytoplasm"/>
    <property type="evidence" value="ECO:0007669"/>
    <property type="project" value="TreeGrafter"/>
</dbReference>
<dbReference type="InterPro" id="IPR003719">
    <property type="entry name" value="Phenazine_PhzF-like"/>
</dbReference>
<reference evidence="3 4" key="1">
    <citation type="submission" date="2020-08" db="EMBL/GenBank/DDBJ databases">
        <title>Genomic Encyclopedia of Type Strains, Phase IV (KMG-IV): sequencing the most valuable type-strain genomes for metagenomic binning, comparative biology and taxonomic classification.</title>
        <authorList>
            <person name="Goeker M."/>
        </authorList>
    </citation>
    <scope>NUCLEOTIDE SEQUENCE [LARGE SCALE GENOMIC DNA]</scope>
    <source>
        <strain evidence="3 4">DSM 29781</strain>
    </source>
</reference>
<accession>A0A7W8HK81</accession>
<dbReference type="Gene3D" id="3.10.310.10">
    <property type="entry name" value="Diaminopimelate Epimerase, Chain A, domain 1"/>
    <property type="match status" value="2"/>
</dbReference>
<dbReference type="Pfam" id="PF02567">
    <property type="entry name" value="PhzC-PhzF"/>
    <property type="match status" value="1"/>
</dbReference>
<dbReference type="PANTHER" id="PTHR13774:SF32">
    <property type="entry name" value="ANTISENSE-ENHANCING SEQUENCE 1"/>
    <property type="match status" value="1"/>
</dbReference>
<dbReference type="PANTHER" id="PTHR13774">
    <property type="entry name" value="PHENAZINE BIOSYNTHESIS PROTEIN"/>
    <property type="match status" value="1"/>
</dbReference>
<dbReference type="RefSeq" id="WP_183970412.1">
    <property type="nucleotide sequence ID" value="NZ_BAABEW010000020.1"/>
</dbReference>
<name>A0A7W8HK81_9BURK</name>
<dbReference type="EMBL" id="JACHGB010000007">
    <property type="protein sequence ID" value="MBB5273619.1"/>
    <property type="molecule type" value="Genomic_DNA"/>
</dbReference>
<dbReference type="AlphaFoldDB" id="A0A7W8HK81"/>
<evidence type="ECO:0000313" key="3">
    <source>
        <dbReference type="EMBL" id="MBB5273619.1"/>
    </source>
</evidence>
<dbReference type="GO" id="GO:0016853">
    <property type="term" value="F:isomerase activity"/>
    <property type="evidence" value="ECO:0007669"/>
    <property type="project" value="TreeGrafter"/>
</dbReference>
<keyword evidence="4" id="KW-1185">Reference proteome</keyword>
<dbReference type="SUPFAM" id="SSF54506">
    <property type="entry name" value="Diaminopimelate epimerase-like"/>
    <property type="match status" value="1"/>
</dbReference>
<dbReference type="PIRSF" id="PIRSF016184">
    <property type="entry name" value="PhzC_PhzF"/>
    <property type="match status" value="1"/>
</dbReference>
<sequence length="292" mass="31300">MQRRPFKQVDVFTREPFLGNPVAVVLQADGLGAAQMQHIARWTNLSETAFVLTPTDAQAHYRLRMFTPGAELPFAGHPTIGAAHALLEAGLVQADENVLLQECGAGLVRLEITRHAGADRWIAFDLPQPRTTLLDDAQLEELESLLGAPVLRAMRPRVIDVGARWIVAQLEGPEAVLALRPDLQRLAVHDARAGVTGVTVFGEHPQGSAARLEVRSFAPAQGIPEDPVCGSGNGCVAVFVRETNQLSHLGSDFLVAQGSALGRAGRLRLRIEPQRVQVGGMAVTCVDGSIAT</sequence>
<dbReference type="Proteomes" id="UP000532440">
    <property type="component" value="Unassembled WGS sequence"/>
</dbReference>
<comment type="caution">
    <text evidence="3">The sequence shown here is derived from an EMBL/GenBank/DDBJ whole genome shotgun (WGS) entry which is preliminary data.</text>
</comment>
<organism evidence="3 4">
    <name type="scientific">Quisquiliibacterium transsilvanicum</name>
    <dbReference type="NCBI Taxonomy" id="1549638"/>
    <lineage>
        <taxon>Bacteria</taxon>
        <taxon>Pseudomonadati</taxon>
        <taxon>Pseudomonadota</taxon>
        <taxon>Betaproteobacteria</taxon>
        <taxon>Burkholderiales</taxon>
        <taxon>Burkholderiaceae</taxon>
        <taxon>Quisquiliibacterium</taxon>
    </lineage>
</organism>
<evidence type="ECO:0000256" key="2">
    <source>
        <dbReference type="PIRSR" id="PIRSR016184-1"/>
    </source>
</evidence>
<dbReference type="NCBIfam" id="TIGR00654">
    <property type="entry name" value="PhzF_family"/>
    <property type="match status" value="1"/>
</dbReference>
<feature type="active site" evidence="2">
    <location>
        <position position="47"/>
    </location>
</feature>
<proteinExistence type="inferred from homology"/>
<comment type="similarity">
    <text evidence="1">Belongs to the PhzF family.</text>
</comment>
<evidence type="ECO:0000313" key="4">
    <source>
        <dbReference type="Proteomes" id="UP000532440"/>
    </source>
</evidence>
<gene>
    <name evidence="3" type="ORF">HNQ70_003649</name>
</gene>
<protein>
    <submittedName>
        <fullName evidence="3">PhzF family phenazine biosynthesis protein</fullName>
    </submittedName>
</protein>